<gene>
    <name evidence="1" type="ORF">KIN20_025009</name>
</gene>
<accession>A0AAD5NAF5</accession>
<proteinExistence type="predicted"/>
<evidence type="ECO:0000313" key="2">
    <source>
        <dbReference type="Proteomes" id="UP001196413"/>
    </source>
</evidence>
<dbReference type="AlphaFoldDB" id="A0AAD5NAF5"/>
<comment type="caution">
    <text evidence="1">The sequence shown here is derived from an EMBL/GenBank/DDBJ whole genome shotgun (WGS) entry which is preliminary data.</text>
</comment>
<organism evidence="1 2">
    <name type="scientific">Parelaphostrongylus tenuis</name>
    <name type="common">Meningeal worm</name>
    <dbReference type="NCBI Taxonomy" id="148309"/>
    <lineage>
        <taxon>Eukaryota</taxon>
        <taxon>Metazoa</taxon>
        <taxon>Ecdysozoa</taxon>
        <taxon>Nematoda</taxon>
        <taxon>Chromadorea</taxon>
        <taxon>Rhabditida</taxon>
        <taxon>Rhabditina</taxon>
        <taxon>Rhabditomorpha</taxon>
        <taxon>Strongyloidea</taxon>
        <taxon>Metastrongylidae</taxon>
        <taxon>Parelaphostrongylus</taxon>
    </lineage>
</organism>
<protein>
    <submittedName>
        <fullName evidence="1">Uncharacterized protein</fullName>
    </submittedName>
</protein>
<sequence>MGDTPCSDTMRRWDKELFPRPSKCITLCQVEKEMLTQPVTPQIHRRCLRTSTNVFTAPVRKRVT</sequence>
<dbReference type="Proteomes" id="UP001196413">
    <property type="component" value="Unassembled WGS sequence"/>
</dbReference>
<dbReference type="EMBL" id="JAHQIW010005076">
    <property type="protein sequence ID" value="KAJ1364831.1"/>
    <property type="molecule type" value="Genomic_DNA"/>
</dbReference>
<keyword evidence="2" id="KW-1185">Reference proteome</keyword>
<evidence type="ECO:0000313" key="1">
    <source>
        <dbReference type="EMBL" id="KAJ1364831.1"/>
    </source>
</evidence>
<name>A0AAD5NAF5_PARTN</name>
<reference evidence="1" key="1">
    <citation type="submission" date="2021-06" db="EMBL/GenBank/DDBJ databases">
        <title>Parelaphostrongylus tenuis whole genome reference sequence.</title>
        <authorList>
            <person name="Garwood T.J."/>
            <person name="Larsen P.A."/>
            <person name="Fountain-Jones N.M."/>
            <person name="Garbe J.R."/>
            <person name="Macchietto M.G."/>
            <person name="Kania S.A."/>
            <person name="Gerhold R.W."/>
            <person name="Richards J.E."/>
            <person name="Wolf T.M."/>
        </authorList>
    </citation>
    <scope>NUCLEOTIDE SEQUENCE</scope>
    <source>
        <strain evidence="1">MNPRO001-30</strain>
        <tissue evidence="1">Meninges</tissue>
    </source>
</reference>